<dbReference type="Proteomes" id="UP000522262">
    <property type="component" value="Unassembled WGS sequence"/>
</dbReference>
<dbReference type="AlphaFoldDB" id="A0A8H5MTI2"/>
<name>A0A8H5MTI2_9HYPO</name>
<evidence type="ECO:0000313" key="2">
    <source>
        <dbReference type="Proteomes" id="UP000522262"/>
    </source>
</evidence>
<sequence length="197" mass="23522">MLAQTPTLKTLFYACYLPAFECNFDVYEMRRGLEHLRHSLTKLTLNLTIMQRELIDFFDHDWPLTHGRIEDFRKFLSPTDLEIPLAFLHGYTPSKVWQPLADLLPPNPIFLTIKDELINEYTAFQDLYTEVTIQDMMRTFLNYGSRSSTLSLRHVYFYRYPAIWDYEHVSKGPVKEYYEDWKPVDDKHGSRRVLAER</sequence>
<evidence type="ECO:0000313" key="1">
    <source>
        <dbReference type="EMBL" id="KAF5541821.1"/>
    </source>
</evidence>
<reference evidence="1 2" key="1">
    <citation type="submission" date="2020-05" db="EMBL/GenBank/DDBJ databases">
        <title>Identification and distribution of gene clusters putatively required for synthesis of sphingolipid metabolism inhibitors in phylogenetically diverse species of the filamentous fungus Fusarium.</title>
        <authorList>
            <person name="Kim H.-S."/>
            <person name="Busman M."/>
            <person name="Brown D.W."/>
            <person name="Divon H."/>
            <person name="Uhlig S."/>
            <person name="Proctor R.H."/>
        </authorList>
    </citation>
    <scope>NUCLEOTIDE SEQUENCE [LARGE SCALE GENOMIC DNA]</scope>
    <source>
        <strain evidence="1 2">NRRL 53147</strain>
    </source>
</reference>
<protein>
    <submittedName>
        <fullName evidence="1">Uncharacterized protein</fullName>
    </submittedName>
</protein>
<proteinExistence type="predicted"/>
<comment type="caution">
    <text evidence="1">The sequence shown here is derived from an EMBL/GenBank/DDBJ whole genome shotgun (WGS) entry which is preliminary data.</text>
</comment>
<keyword evidence="2" id="KW-1185">Reference proteome</keyword>
<accession>A0A8H5MTI2</accession>
<gene>
    <name evidence="1" type="ORF">FMEXI_7745</name>
</gene>
<dbReference type="EMBL" id="JAAOAM010000174">
    <property type="protein sequence ID" value="KAF5541821.1"/>
    <property type="molecule type" value="Genomic_DNA"/>
</dbReference>
<organism evidence="1 2">
    <name type="scientific">Fusarium mexicanum</name>
    <dbReference type="NCBI Taxonomy" id="751941"/>
    <lineage>
        <taxon>Eukaryota</taxon>
        <taxon>Fungi</taxon>
        <taxon>Dikarya</taxon>
        <taxon>Ascomycota</taxon>
        <taxon>Pezizomycotina</taxon>
        <taxon>Sordariomycetes</taxon>
        <taxon>Hypocreomycetidae</taxon>
        <taxon>Hypocreales</taxon>
        <taxon>Nectriaceae</taxon>
        <taxon>Fusarium</taxon>
        <taxon>Fusarium fujikuroi species complex</taxon>
    </lineage>
</organism>